<accession>A0ABN3BSV2</accession>
<dbReference type="EMBL" id="BAAAQW010000005">
    <property type="protein sequence ID" value="GAA2200002.1"/>
    <property type="molecule type" value="Genomic_DNA"/>
</dbReference>
<dbReference type="InterPro" id="IPR055679">
    <property type="entry name" value="DUF7255"/>
</dbReference>
<comment type="caution">
    <text evidence="1">The sequence shown here is derived from an EMBL/GenBank/DDBJ whole genome shotgun (WGS) entry which is preliminary data.</text>
</comment>
<sequence length="193" mass="21238">MAVGDAQAAFWQAAARDGVVLEKAKVPWINQRGHYGLPPTAGAAVESLDRIFHALGGLAPEQQAERVTALPGDFFHAESGTFIETDELQHFTSFRLTTLDLYPDHAALGYDWNHYRALCHELAPKADRYRAAKPAAGFGPGGRQRQRAYNDALRDLATPATGHPPLIRIPLVDADGEGAYRRHRREILSALFD</sequence>
<protein>
    <submittedName>
        <fullName evidence="1">Uncharacterized protein</fullName>
    </submittedName>
</protein>
<name>A0ABN3BSV2_9MICC</name>
<dbReference type="Pfam" id="PF23913">
    <property type="entry name" value="DUF7255"/>
    <property type="match status" value="1"/>
</dbReference>
<proteinExistence type="predicted"/>
<evidence type="ECO:0000313" key="2">
    <source>
        <dbReference type="Proteomes" id="UP001500432"/>
    </source>
</evidence>
<reference evidence="1 2" key="1">
    <citation type="journal article" date="2019" name="Int. J. Syst. Evol. Microbiol.">
        <title>The Global Catalogue of Microorganisms (GCM) 10K type strain sequencing project: providing services to taxonomists for standard genome sequencing and annotation.</title>
        <authorList>
            <consortium name="The Broad Institute Genomics Platform"/>
            <consortium name="The Broad Institute Genome Sequencing Center for Infectious Disease"/>
            <person name="Wu L."/>
            <person name="Ma J."/>
        </authorList>
    </citation>
    <scope>NUCLEOTIDE SEQUENCE [LARGE SCALE GENOMIC DNA]</scope>
    <source>
        <strain evidence="1 2">JCM 16034</strain>
    </source>
</reference>
<dbReference type="Proteomes" id="UP001500432">
    <property type="component" value="Unassembled WGS sequence"/>
</dbReference>
<keyword evidence="2" id="KW-1185">Reference proteome</keyword>
<organism evidence="1 2">
    <name type="scientific">Sinomonas flava</name>
    <dbReference type="NCBI Taxonomy" id="496857"/>
    <lineage>
        <taxon>Bacteria</taxon>
        <taxon>Bacillati</taxon>
        <taxon>Actinomycetota</taxon>
        <taxon>Actinomycetes</taxon>
        <taxon>Micrococcales</taxon>
        <taxon>Micrococcaceae</taxon>
        <taxon>Sinomonas</taxon>
    </lineage>
</organism>
<evidence type="ECO:0000313" key="1">
    <source>
        <dbReference type="EMBL" id="GAA2200002.1"/>
    </source>
</evidence>
<dbReference type="RefSeq" id="WP_344299431.1">
    <property type="nucleotide sequence ID" value="NZ_BAAAQW010000005.1"/>
</dbReference>
<gene>
    <name evidence="1" type="ORF">GCM10009849_18680</name>
</gene>